<evidence type="ECO:0000313" key="22">
    <source>
        <dbReference type="Proteomes" id="UP000271590"/>
    </source>
</evidence>
<evidence type="ECO:0000259" key="17">
    <source>
        <dbReference type="PROSITE" id="PS50857"/>
    </source>
</evidence>
<dbReference type="InterPro" id="IPR034227">
    <property type="entry name" value="CuRO_UO_II"/>
</dbReference>
<evidence type="ECO:0000313" key="20">
    <source>
        <dbReference type="EMBL" id="RSZ43093.1"/>
    </source>
</evidence>
<evidence type="ECO:0000256" key="13">
    <source>
        <dbReference type="ARBA" id="ARBA00023139"/>
    </source>
</evidence>
<dbReference type="GO" id="GO:0009486">
    <property type="term" value="F:cytochrome bo3 ubiquinol oxidase activity"/>
    <property type="evidence" value="ECO:0007669"/>
    <property type="project" value="InterPro"/>
</dbReference>
<dbReference type="PIRSF" id="PIRSF000292">
    <property type="entry name" value="Ubi_od_II"/>
    <property type="match status" value="1"/>
</dbReference>
<dbReference type="SUPFAM" id="SSF81464">
    <property type="entry name" value="Cytochrome c oxidase subunit II-like, transmembrane region"/>
    <property type="match status" value="1"/>
</dbReference>
<dbReference type="InterPro" id="IPR002429">
    <property type="entry name" value="CcO_II-like_C"/>
</dbReference>
<dbReference type="Gene3D" id="1.10.287.90">
    <property type="match status" value="1"/>
</dbReference>
<dbReference type="CDD" id="cd04212">
    <property type="entry name" value="CuRO_UO_II"/>
    <property type="match status" value="1"/>
</dbReference>
<keyword evidence="13" id="KW-0564">Palmitate</keyword>
<keyword evidence="11 15" id="KW-0560">Oxidoreductase</keyword>
<keyword evidence="12 15" id="KW-0472">Membrane</keyword>
<comment type="caution">
    <text evidence="19">The sequence shown here is derived from an EMBL/GenBank/DDBJ whole genome shotgun (WGS) entry which is preliminary data.</text>
</comment>
<feature type="transmembrane region" description="Helical" evidence="16">
    <location>
        <begin position="87"/>
        <end position="106"/>
    </location>
</feature>
<dbReference type="Pfam" id="PF00116">
    <property type="entry name" value="COX2"/>
    <property type="match status" value="1"/>
</dbReference>
<accession>A0A3P3F212</accession>
<evidence type="ECO:0000313" key="21">
    <source>
        <dbReference type="Proteomes" id="UP000271137"/>
    </source>
</evidence>
<reference evidence="20 21" key="2">
    <citation type="submission" date="2018-12" db="EMBL/GenBank/DDBJ databases">
        <title>The genome sequences of strain 502.</title>
        <authorList>
            <person name="Gao J."/>
            <person name="Sun J."/>
        </authorList>
    </citation>
    <scope>NUCLEOTIDE SEQUENCE [LARGE SCALE GENOMIC DNA]</scope>
    <source>
        <strain evidence="20 21">502</strain>
    </source>
</reference>
<evidence type="ECO:0000256" key="4">
    <source>
        <dbReference type="ARBA" id="ARBA00022448"/>
    </source>
</evidence>
<dbReference type="InterPro" id="IPR010514">
    <property type="entry name" value="COX_ARM"/>
</dbReference>
<keyword evidence="7 16" id="KW-0812">Transmembrane</keyword>
<dbReference type="PANTHER" id="PTHR22888">
    <property type="entry name" value="CYTOCHROME C OXIDASE, SUBUNIT II"/>
    <property type="match status" value="1"/>
</dbReference>
<dbReference type="RefSeq" id="WP_124956531.1">
    <property type="nucleotide sequence ID" value="NZ_CBFHCE010000095.1"/>
</dbReference>
<keyword evidence="6 15" id="KW-0679">Respiratory chain</keyword>
<keyword evidence="5 15" id="KW-1003">Cell membrane</keyword>
<proteinExistence type="inferred from homology"/>
<evidence type="ECO:0000256" key="3">
    <source>
        <dbReference type="ARBA" id="ARBA00007866"/>
    </source>
</evidence>
<dbReference type="InterPro" id="IPR011759">
    <property type="entry name" value="Cyt_c_oxidase_su2_TM_dom"/>
</dbReference>
<evidence type="ECO:0000256" key="1">
    <source>
        <dbReference type="ARBA" id="ARBA00004418"/>
    </source>
</evidence>
<comment type="similarity">
    <text evidence="3 15">Belongs to the cytochrome c oxidase subunit 2 family.</text>
</comment>
<dbReference type="InterPro" id="IPR006333">
    <property type="entry name" value="Cyt_o_ubiquinol_oxidase_su2"/>
</dbReference>
<dbReference type="GO" id="GO:0042597">
    <property type="term" value="C:periplasmic space"/>
    <property type="evidence" value="ECO:0007669"/>
    <property type="project" value="UniProtKB-SubCell"/>
</dbReference>
<evidence type="ECO:0000256" key="11">
    <source>
        <dbReference type="ARBA" id="ARBA00023002"/>
    </source>
</evidence>
<evidence type="ECO:0000313" key="19">
    <source>
        <dbReference type="EMBL" id="RRH92659.1"/>
    </source>
</evidence>
<dbReference type="Pfam" id="PF06481">
    <property type="entry name" value="COX_ARM"/>
    <property type="match status" value="1"/>
</dbReference>
<dbReference type="InterPro" id="IPR036257">
    <property type="entry name" value="Cyt_c_oxidase_su2_TM_sf"/>
</dbReference>
<evidence type="ECO:0000256" key="9">
    <source>
        <dbReference type="ARBA" id="ARBA00022982"/>
    </source>
</evidence>
<evidence type="ECO:0000256" key="10">
    <source>
        <dbReference type="ARBA" id="ARBA00022989"/>
    </source>
</evidence>
<dbReference type="GO" id="GO:0005886">
    <property type="term" value="C:plasma membrane"/>
    <property type="evidence" value="ECO:0007669"/>
    <property type="project" value="UniProtKB-SubCell"/>
</dbReference>
<evidence type="ECO:0000256" key="6">
    <source>
        <dbReference type="ARBA" id="ARBA00022660"/>
    </source>
</evidence>
<evidence type="ECO:0000256" key="16">
    <source>
        <dbReference type="SAM" id="Phobius"/>
    </source>
</evidence>
<dbReference type="EMBL" id="RXFQ01000002">
    <property type="protein sequence ID" value="RSZ43093.1"/>
    <property type="molecule type" value="Genomic_DNA"/>
</dbReference>
<evidence type="ECO:0000256" key="5">
    <source>
        <dbReference type="ARBA" id="ARBA00022475"/>
    </source>
</evidence>
<dbReference type="AlphaFoldDB" id="A0A3P3F212"/>
<name>A0A3P3F212_9BURK</name>
<keyword evidence="9 15" id="KW-0249">Electron transport</keyword>
<evidence type="ECO:0000256" key="15">
    <source>
        <dbReference type="PIRNR" id="PIRNR000292"/>
    </source>
</evidence>
<keyword evidence="8" id="KW-0732">Signal</keyword>
<evidence type="ECO:0000256" key="2">
    <source>
        <dbReference type="ARBA" id="ARBA00004651"/>
    </source>
</evidence>
<dbReference type="PROSITE" id="PS50857">
    <property type="entry name" value="COX2_CUA"/>
    <property type="match status" value="1"/>
</dbReference>
<reference evidence="19 22" key="1">
    <citation type="submission" date="2018-11" db="EMBL/GenBank/DDBJ databases">
        <title>The genome of Variovorax sp T529.</title>
        <authorList>
            <person name="Gao J."/>
        </authorList>
    </citation>
    <scope>NUCLEOTIDE SEQUENCE [LARGE SCALE GENOMIC DNA]</scope>
    <source>
        <strain evidence="19 22">T529</strain>
    </source>
</reference>
<comment type="subcellular location">
    <subcellularLocation>
        <location evidence="2">Cell membrane</location>
        <topology evidence="2">Multi-pass membrane protein</topology>
    </subcellularLocation>
    <subcellularLocation>
        <location evidence="1">Periplasm</location>
    </subcellularLocation>
</comment>
<dbReference type="EMBL" id="RQXU01000001">
    <property type="protein sequence ID" value="RRH92659.1"/>
    <property type="molecule type" value="Genomic_DNA"/>
</dbReference>
<dbReference type="SUPFAM" id="SSF49503">
    <property type="entry name" value="Cupredoxins"/>
    <property type="match status" value="1"/>
</dbReference>
<feature type="domain" description="Cytochrome oxidase subunit II transmembrane region profile" evidence="18">
    <location>
        <begin position="18"/>
        <end position="115"/>
    </location>
</feature>
<dbReference type="PROSITE" id="PS51257">
    <property type="entry name" value="PROKAR_LIPOPROTEIN"/>
    <property type="match status" value="1"/>
</dbReference>
<dbReference type="GO" id="GO:0042773">
    <property type="term" value="P:ATP synthesis coupled electron transport"/>
    <property type="evidence" value="ECO:0007669"/>
    <property type="project" value="TreeGrafter"/>
</dbReference>
<dbReference type="Proteomes" id="UP000271137">
    <property type="component" value="Unassembled WGS sequence"/>
</dbReference>
<feature type="transmembrane region" description="Helical" evidence="16">
    <location>
        <begin position="43"/>
        <end position="66"/>
    </location>
</feature>
<dbReference type="Gene3D" id="2.60.40.420">
    <property type="entry name" value="Cupredoxins - blue copper proteins"/>
    <property type="match status" value="1"/>
</dbReference>
<evidence type="ECO:0000256" key="12">
    <source>
        <dbReference type="ARBA" id="ARBA00023136"/>
    </source>
</evidence>
<organism evidence="19 22">
    <name type="scientific">Variovorax beijingensis</name>
    <dbReference type="NCBI Taxonomy" id="2496117"/>
    <lineage>
        <taxon>Bacteria</taxon>
        <taxon>Pseudomonadati</taxon>
        <taxon>Pseudomonadota</taxon>
        <taxon>Betaproteobacteria</taxon>
        <taxon>Burkholderiales</taxon>
        <taxon>Comamonadaceae</taxon>
        <taxon>Variovorax</taxon>
    </lineage>
</organism>
<dbReference type="InterPro" id="IPR008972">
    <property type="entry name" value="Cupredoxin"/>
</dbReference>
<dbReference type="GO" id="GO:0016682">
    <property type="term" value="F:oxidoreductase activity, acting on diphenols and related substances as donors, oxygen as acceptor"/>
    <property type="evidence" value="ECO:0007669"/>
    <property type="project" value="InterPro"/>
</dbReference>
<gene>
    <name evidence="19" type="primary">cyoA</name>
    <name evidence="19" type="ORF">EH244_02215</name>
    <name evidence="20" type="ORF">EJO66_04740</name>
</gene>
<keyword evidence="10 16" id="KW-1133">Transmembrane helix</keyword>
<dbReference type="PANTHER" id="PTHR22888:SF18">
    <property type="entry name" value="CYTOCHROME BO(3) UBIQUINOL OXIDASE SUBUNIT 2"/>
    <property type="match status" value="1"/>
</dbReference>
<dbReference type="InterPro" id="IPR045187">
    <property type="entry name" value="CcO_II"/>
</dbReference>
<evidence type="ECO:0000259" key="18">
    <source>
        <dbReference type="PROSITE" id="PS50999"/>
    </source>
</evidence>
<sequence length="342" mass="38125">MPTLKSLRRWPLLLPLALLAGCNTVLMNPSGDIANQQGRLIVVSTVLMLIIIIPVIALTIFFAWRYRQSNKEADYSPDWDHSTQLELAIWAAPLLIIIALGAITWISTHTLDPYRPLSRLDAERPIPAEARPLVVEVVALDWKWLFIYPEQGFATVNEMAAPVDRPITFKITASSVMNSFFIPALAGQIYAMPGMETKLHAVINKPGEFEGFSANYSGAGFSGMRFKFHGLSNGDFDQWVQKVKAGKDGELTREQYKKLEVPSEREPVRHYATVAPDLYDAILNLCVDRNKMCMKEMMAIDADGGLGKPGAFNIATKKAWQADTLTDSPTRKYVTAMCTTEE</sequence>
<dbReference type="Proteomes" id="UP000271590">
    <property type="component" value="Unassembled WGS sequence"/>
</dbReference>
<dbReference type="NCBIfam" id="TIGR01433">
    <property type="entry name" value="CyoA"/>
    <property type="match status" value="1"/>
</dbReference>
<dbReference type="GO" id="GO:0004129">
    <property type="term" value="F:cytochrome-c oxidase activity"/>
    <property type="evidence" value="ECO:0007669"/>
    <property type="project" value="UniProtKB-UniRule"/>
</dbReference>
<dbReference type="PROSITE" id="PS50999">
    <property type="entry name" value="COX2_TM"/>
    <property type="match status" value="1"/>
</dbReference>
<protein>
    <recommendedName>
        <fullName evidence="15">Ubiquinol oxidase subunit 2</fullName>
    </recommendedName>
</protein>
<keyword evidence="14" id="KW-0449">Lipoprotein</keyword>
<keyword evidence="21" id="KW-1185">Reference proteome</keyword>
<feature type="domain" description="Cytochrome oxidase subunit II copper A binding" evidence="17">
    <location>
        <begin position="130"/>
        <end position="242"/>
    </location>
</feature>
<evidence type="ECO:0000256" key="14">
    <source>
        <dbReference type="ARBA" id="ARBA00023288"/>
    </source>
</evidence>
<evidence type="ECO:0000256" key="8">
    <source>
        <dbReference type="ARBA" id="ARBA00022729"/>
    </source>
</evidence>
<keyword evidence="4 15" id="KW-0813">Transport</keyword>
<evidence type="ECO:0000256" key="7">
    <source>
        <dbReference type="ARBA" id="ARBA00022692"/>
    </source>
</evidence>
<dbReference type="GO" id="GO:0005507">
    <property type="term" value="F:copper ion binding"/>
    <property type="evidence" value="ECO:0007669"/>
    <property type="project" value="InterPro"/>
</dbReference>